<dbReference type="PROSITE" id="PS51733">
    <property type="entry name" value="BPL_LPL_CATALYTIC"/>
    <property type="match status" value="1"/>
</dbReference>
<evidence type="ECO:0000256" key="5">
    <source>
        <dbReference type="HAMAP-Rule" id="MF_00013"/>
    </source>
</evidence>
<evidence type="ECO:0000259" key="10">
    <source>
        <dbReference type="PROSITE" id="PS51733"/>
    </source>
</evidence>
<comment type="caution">
    <text evidence="11">The sequence shown here is derived from an EMBL/GenBank/DDBJ whole genome shotgun (WGS) entry which is preliminary data.</text>
</comment>
<feature type="active site" description="Acyl-thioester intermediate" evidence="5 7">
    <location>
        <position position="171"/>
    </location>
</feature>
<dbReference type="AlphaFoldDB" id="A0A7C3UPS1"/>
<organism evidence="11">
    <name type="scientific">candidate division WOR-3 bacterium</name>
    <dbReference type="NCBI Taxonomy" id="2052148"/>
    <lineage>
        <taxon>Bacteria</taxon>
        <taxon>Bacteria division WOR-3</taxon>
    </lineage>
</organism>
<comment type="pathway">
    <text evidence="1 5 6">Protein modification; protein lipoylation via endogenous pathway; protein N(6)-(lipoyl)lysine from octanoyl-[acyl-carrier-protein]: step 1/2.</text>
</comment>
<evidence type="ECO:0000256" key="2">
    <source>
        <dbReference type="ARBA" id="ARBA00022679"/>
    </source>
</evidence>
<dbReference type="GO" id="GO:0033819">
    <property type="term" value="F:lipoyl(octanoyl) transferase activity"/>
    <property type="evidence" value="ECO:0007669"/>
    <property type="project" value="UniProtKB-EC"/>
</dbReference>
<evidence type="ECO:0000256" key="1">
    <source>
        <dbReference type="ARBA" id="ARBA00004821"/>
    </source>
</evidence>
<protein>
    <recommendedName>
        <fullName evidence="5 6">Octanoyltransferase</fullName>
        <ecNumber evidence="5 6">2.3.1.181</ecNumber>
    </recommendedName>
    <alternativeName>
        <fullName evidence="5">Lipoate-protein ligase B</fullName>
    </alternativeName>
    <alternativeName>
        <fullName evidence="5">Lipoyl/octanoyl transferase</fullName>
    </alternativeName>
    <alternativeName>
        <fullName evidence="5">Octanoyl-[acyl-carrier-protein]-protein N-octanoyltransferase</fullName>
    </alternativeName>
</protein>
<feature type="binding site" evidence="5 8">
    <location>
        <begin position="73"/>
        <end position="80"/>
    </location>
    <ligand>
        <name>substrate</name>
    </ligand>
</feature>
<feature type="binding site" evidence="5 8">
    <location>
        <begin position="153"/>
        <end position="155"/>
    </location>
    <ligand>
        <name>substrate</name>
    </ligand>
</feature>
<evidence type="ECO:0000313" key="11">
    <source>
        <dbReference type="EMBL" id="HGE99443.1"/>
    </source>
</evidence>
<accession>A0A7C3UPS1</accession>
<evidence type="ECO:0000256" key="7">
    <source>
        <dbReference type="PIRSR" id="PIRSR016262-1"/>
    </source>
</evidence>
<dbReference type="PANTHER" id="PTHR10993">
    <property type="entry name" value="OCTANOYLTRANSFERASE"/>
    <property type="match status" value="1"/>
</dbReference>
<dbReference type="CDD" id="cd16444">
    <property type="entry name" value="LipB"/>
    <property type="match status" value="1"/>
</dbReference>
<evidence type="ECO:0000256" key="4">
    <source>
        <dbReference type="ARBA" id="ARBA00024732"/>
    </source>
</evidence>
<dbReference type="GO" id="GO:0009249">
    <property type="term" value="P:protein lipoylation"/>
    <property type="evidence" value="ECO:0007669"/>
    <property type="project" value="InterPro"/>
</dbReference>
<dbReference type="SUPFAM" id="SSF55681">
    <property type="entry name" value="Class II aaRS and biotin synthetases"/>
    <property type="match status" value="1"/>
</dbReference>
<dbReference type="InterPro" id="IPR045864">
    <property type="entry name" value="aa-tRNA-synth_II/BPL/LPL"/>
</dbReference>
<reference evidence="11" key="1">
    <citation type="journal article" date="2020" name="mSystems">
        <title>Genome- and Community-Level Interaction Insights into Carbon Utilization and Element Cycling Functions of Hydrothermarchaeota in Hydrothermal Sediment.</title>
        <authorList>
            <person name="Zhou Z."/>
            <person name="Liu Y."/>
            <person name="Xu W."/>
            <person name="Pan J."/>
            <person name="Luo Z.H."/>
            <person name="Li M."/>
        </authorList>
    </citation>
    <scope>NUCLEOTIDE SEQUENCE [LARGE SCALE GENOMIC DNA]</scope>
    <source>
        <strain evidence="11">SpSt-906</strain>
    </source>
</reference>
<comment type="subcellular location">
    <subcellularLocation>
        <location evidence="5">Cytoplasm</location>
    </subcellularLocation>
</comment>
<keyword evidence="5" id="KW-0963">Cytoplasm</keyword>
<dbReference type="Pfam" id="PF21948">
    <property type="entry name" value="LplA-B_cat"/>
    <property type="match status" value="1"/>
</dbReference>
<dbReference type="UniPathway" id="UPA00538">
    <property type="reaction ID" value="UER00592"/>
</dbReference>
<dbReference type="HAMAP" id="MF_00013">
    <property type="entry name" value="LipB"/>
    <property type="match status" value="1"/>
</dbReference>
<dbReference type="GO" id="GO:0005737">
    <property type="term" value="C:cytoplasm"/>
    <property type="evidence" value="ECO:0007669"/>
    <property type="project" value="UniProtKB-SubCell"/>
</dbReference>
<evidence type="ECO:0000256" key="9">
    <source>
        <dbReference type="PIRSR" id="PIRSR016262-3"/>
    </source>
</evidence>
<dbReference type="NCBIfam" id="TIGR00214">
    <property type="entry name" value="lipB"/>
    <property type="match status" value="1"/>
</dbReference>
<evidence type="ECO:0000256" key="3">
    <source>
        <dbReference type="ARBA" id="ARBA00023315"/>
    </source>
</evidence>
<comment type="similarity">
    <text evidence="5 6">Belongs to the LipB family.</text>
</comment>
<dbReference type="PIRSF" id="PIRSF016262">
    <property type="entry name" value="LPLase"/>
    <property type="match status" value="1"/>
</dbReference>
<dbReference type="Gene3D" id="3.30.930.10">
    <property type="entry name" value="Bira Bifunctional Protein, Domain 2"/>
    <property type="match status" value="1"/>
</dbReference>
<comment type="miscellaneous">
    <text evidence="5">In the reaction, the free carboxyl group of octanoic acid is attached via an amide linkage to the epsilon-amino group of a specific lysine residue of lipoyl domains of lipoate-dependent enzymes.</text>
</comment>
<dbReference type="EMBL" id="DTMQ01000036">
    <property type="protein sequence ID" value="HGE99443.1"/>
    <property type="molecule type" value="Genomic_DNA"/>
</dbReference>
<proteinExistence type="inferred from homology"/>
<dbReference type="InterPro" id="IPR004143">
    <property type="entry name" value="BPL_LPL_catalytic"/>
</dbReference>
<feature type="binding site" evidence="5 8">
    <location>
        <begin position="140"/>
        <end position="142"/>
    </location>
    <ligand>
        <name>substrate</name>
    </ligand>
</feature>
<dbReference type="PROSITE" id="PS01313">
    <property type="entry name" value="LIPB"/>
    <property type="match status" value="1"/>
</dbReference>
<comment type="catalytic activity">
    <reaction evidence="5 6">
        <text>octanoyl-[ACP] + L-lysyl-[protein] = N(6)-octanoyl-L-lysyl-[protein] + holo-[ACP] + H(+)</text>
        <dbReference type="Rhea" id="RHEA:17665"/>
        <dbReference type="Rhea" id="RHEA-COMP:9636"/>
        <dbReference type="Rhea" id="RHEA-COMP:9685"/>
        <dbReference type="Rhea" id="RHEA-COMP:9752"/>
        <dbReference type="Rhea" id="RHEA-COMP:9928"/>
        <dbReference type="ChEBI" id="CHEBI:15378"/>
        <dbReference type="ChEBI" id="CHEBI:29969"/>
        <dbReference type="ChEBI" id="CHEBI:64479"/>
        <dbReference type="ChEBI" id="CHEBI:78463"/>
        <dbReference type="ChEBI" id="CHEBI:78809"/>
        <dbReference type="EC" id="2.3.1.181"/>
    </reaction>
</comment>
<comment type="function">
    <text evidence="4 5 6">Catalyzes the transfer of endogenously produced octanoic acid from octanoyl-acyl-carrier-protein onto the lipoyl domains of lipoate-dependent enzymes. Lipoyl-ACP can also act as a substrate although octanoyl-ACP is likely to be the physiological substrate.</text>
</comment>
<dbReference type="EC" id="2.3.1.181" evidence="5 6"/>
<dbReference type="PANTHER" id="PTHR10993:SF7">
    <property type="entry name" value="LIPOYLTRANSFERASE 2, MITOCHONDRIAL-RELATED"/>
    <property type="match status" value="1"/>
</dbReference>
<gene>
    <name evidence="5 11" type="primary">lipB</name>
    <name evidence="11" type="ORF">ENX07_05160</name>
</gene>
<dbReference type="InterPro" id="IPR000544">
    <property type="entry name" value="Octanoyltransferase"/>
</dbReference>
<keyword evidence="2 5" id="KW-0808">Transferase</keyword>
<evidence type="ECO:0000256" key="6">
    <source>
        <dbReference type="PIRNR" id="PIRNR016262"/>
    </source>
</evidence>
<name>A0A7C3UPS1_UNCW3</name>
<feature type="domain" description="BPL/LPL catalytic" evidence="10">
    <location>
        <begin position="28"/>
        <end position="210"/>
    </location>
</feature>
<dbReference type="InterPro" id="IPR020605">
    <property type="entry name" value="Octanoyltransferase_CS"/>
</dbReference>
<keyword evidence="3 5" id="KW-0012">Acyltransferase</keyword>
<evidence type="ECO:0000256" key="8">
    <source>
        <dbReference type="PIRSR" id="PIRSR016262-2"/>
    </source>
</evidence>
<feature type="site" description="Lowers pKa of active site Cys" evidence="5 9">
    <location>
        <position position="137"/>
    </location>
</feature>
<sequence>MKIIDLGVCEYSLAEMVQKEIHQRRVKDQIEDTIIFTIHPPVITLGKNGKMENLLVPLAELKRRGIAFYRTERGGDITYHGYGQLLVYPIFFLPGGIGGIRRFINYWEEIIIATLETFGIQAQSDAKRIGIYVGEEKIASIGFALKARVTYHGLALNVYDDLQPFSLINPCGQKGVKMTALEKILGRKVEMAEVKERILKNVGEKILRFYGRDH</sequence>